<dbReference type="Gene3D" id="2.40.40.20">
    <property type="match status" value="1"/>
</dbReference>
<dbReference type="SMART" id="SM01072">
    <property type="entry name" value="CDC48_2"/>
    <property type="match status" value="1"/>
</dbReference>
<keyword evidence="2" id="KW-0067">ATP-binding</keyword>
<protein>
    <submittedName>
        <fullName evidence="7">Cell division cycle protein 48-like protein</fullName>
    </submittedName>
</protein>
<dbReference type="EMBL" id="VEPZ02000870">
    <property type="protein sequence ID" value="KAE8714592.1"/>
    <property type="molecule type" value="Genomic_DNA"/>
</dbReference>
<dbReference type="InterPro" id="IPR029067">
    <property type="entry name" value="CDC48_domain_2-like_sf"/>
</dbReference>
<dbReference type="InterPro" id="IPR003960">
    <property type="entry name" value="ATPase_AAA_CS"/>
</dbReference>
<dbReference type="GO" id="GO:0097352">
    <property type="term" value="P:autophagosome maturation"/>
    <property type="evidence" value="ECO:0007669"/>
    <property type="project" value="TreeGrafter"/>
</dbReference>
<accession>A0A6A3BHT5</accession>
<dbReference type="Pfam" id="PF00004">
    <property type="entry name" value="AAA"/>
    <property type="match status" value="2"/>
</dbReference>
<sequence>MSNQAESSDSKGTKRDFSTAILERKKAPNRLVVDEAVNDDNSVVAIHPDTMEKLQLFRGDTILIKGKKRKDTICIALADETCDEPKIRMNKVVRSNLRVRLGDVVSVHQCPDVKYGKRVHILPVDDTIEGVTGNLFDAYLKPYFLEAYRPVRKGDFFLVRGGMRSVEFKVIETDPAEYCVVAPDTEIFCEGEPIKREDENRLDEVGYDDVGGVRKQMAQIRELVELPLRHPQLFKSIGVKPPKGILLYGPPGSGKTLIARAVANETEAEKNAPSIIFIDEIDSIAPKREKTNGEVERRIVSQLLTLMDGLKSRAHVIVIGATNRPNSIDPALRRFGRFDREIDIGVPDEVGRLEVLRIHTKNMKLAEDETHGYVGADLAALCTEAALQCIREKMDVIDLEDDSIDAEILNSMAVSNEHFATALGTSNPSALRETVVEVPNVSWEDIGGLENVKRELQETVQYPVEHPEKFEKFGMSPSKGVLFYGPPGCGKTLLAKAIANECQANFISVKGPELLTMWFGESEANVREIFDKARQSAPCVLFFDELDSIATQRGSSVGDAGGAADRVLNQLLTEMDGMSAKKTVFIIGATNRPDIIDPALLRPGRLDQLIYIPLPDEDSRHQIFKACLRKSPIAKEVDLRALAKYTQGFSGADITEICQRACKYAIRENIEKDIERERRRSENPEAMEEDVEDEVAEIKAVHFEESMKFARRSVSDADIRKYQAFAQTLQQSRGFGSEFKFAETGSRAATSDPFATSAGGADEDDLYS</sequence>
<dbReference type="Pfam" id="PF17862">
    <property type="entry name" value="AAA_lid_3"/>
    <property type="match status" value="2"/>
</dbReference>
<dbReference type="GO" id="GO:0005829">
    <property type="term" value="C:cytosol"/>
    <property type="evidence" value="ECO:0007669"/>
    <property type="project" value="TreeGrafter"/>
</dbReference>
<dbReference type="Proteomes" id="UP000436088">
    <property type="component" value="Unassembled WGS sequence"/>
</dbReference>
<dbReference type="SUPFAM" id="SSF52540">
    <property type="entry name" value="P-loop containing nucleoside triphosphate hydrolases"/>
    <property type="match status" value="2"/>
</dbReference>
<dbReference type="FunFam" id="3.40.50.300:FF:002861">
    <property type="entry name" value="Cell division control protein 48 homolog E"/>
    <property type="match status" value="1"/>
</dbReference>
<evidence type="ECO:0000313" key="8">
    <source>
        <dbReference type="Proteomes" id="UP000436088"/>
    </source>
</evidence>
<evidence type="ECO:0000313" key="7">
    <source>
        <dbReference type="EMBL" id="KAE8714592.1"/>
    </source>
</evidence>
<dbReference type="AlphaFoldDB" id="A0A6A3BHT5"/>
<dbReference type="GO" id="GO:0051228">
    <property type="term" value="P:mitotic spindle disassembly"/>
    <property type="evidence" value="ECO:0007669"/>
    <property type="project" value="TreeGrafter"/>
</dbReference>
<dbReference type="FunFam" id="3.40.50.300:FF:000048">
    <property type="entry name" value="Transitional endoplasmic reticulum ATPase"/>
    <property type="match status" value="1"/>
</dbReference>
<dbReference type="FunFam" id="2.40.40.20:FF:000003">
    <property type="entry name" value="Transitional endoplasmic reticulum ATPase"/>
    <property type="match status" value="1"/>
</dbReference>
<evidence type="ECO:0000259" key="4">
    <source>
        <dbReference type="SMART" id="SM00382"/>
    </source>
</evidence>
<dbReference type="PANTHER" id="PTHR23077:SF200">
    <property type="entry name" value="CELL DIVISION CONTROL PROTEIN 48 HOMOLOG E"/>
    <property type="match status" value="1"/>
</dbReference>
<comment type="caution">
    <text evidence="7">The sequence shown here is derived from an EMBL/GenBank/DDBJ whole genome shotgun (WGS) entry which is preliminary data.</text>
</comment>
<dbReference type="InterPro" id="IPR003593">
    <property type="entry name" value="AAA+_ATPase"/>
</dbReference>
<dbReference type="GO" id="GO:0016887">
    <property type="term" value="F:ATP hydrolysis activity"/>
    <property type="evidence" value="ECO:0007669"/>
    <property type="project" value="InterPro"/>
</dbReference>
<dbReference type="GO" id="GO:0005524">
    <property type="term" value="F:ATP binding"/>
    <property type="evidence" value="ECO:0007669"/>
    <property type="project" value="UniProtKB-KW"/>
</dbReference>
<dbReference type="GO" id="GO:0034098">
    <property type="term" value="C:VCP-NPL4-UFD1 AAA ATPase complex"/>
    <property type="evidence" value="ECO:0007669"/>
    <property type="project" value="TreeGrafter"/>
</dbReference>
<feature type="domain" description="AAA+ ATPase" evidence="4">
    <location>
        <begin position="241"/>
        <end position="348"/>
    </location>
</feature>
<organism evidence="7 8">
    <name type="scientific">Hibiscus syriacus</name>
    <name type="common">Rose of Sharon</name>
    <dbReference type="NCBI Taxonomy" id="106335"/>
    <lineage>
        <taxon>Eukaryota</taxon>
        <taxon>Viridiplantae</taxon>
        <taxon>Streptophyta</taxon>
        <taxon>Embryophyta</taxon>
        <taxon>Tracheophyta</taxon>
        <taxon>Spermatophyta</taxon>
        <taxon>Magnoliopsida</taxon>
        <taxon>eudicotyledons</taxon>
        <taxon>Gunneridae</taxon>
        <taxon>Pentapetalae</taxon>
        <taxon>rosids</taxon>
        <taxon>malvids</taxon>
        <taxon>Malvales</taxon>
        <taxon>Malvaceae</taxon>
        <taxon>Malvoideae</taxon>
        <taxon>Hibiscus</taxon>
    </lineage>
</organism>
<dbReference type="GO" id="GO:0005634">
    <property type="term" value="C:nucleus"/>
    <property type="evidence" value="ECO:0007669"/>
    <property type="project" value="TreeGrafter"/>
</dbReference>
<dbReference type="CDD" id="cd19528">
    <property type="entry name" value="RecA-like_CDC48_r2-like"/>
    <property type="match status" value="1"/>
</dbReference>
<dbReference type="Pfam" id="PF02359">
    <property type="entry name" value="CDC48_N"/>
    <property type="match status" value="1"/>
</dbReference>
<dbReference type="FunFam" id="3.10.330.10:FF:000001">
    <property type="entry name" value="Cell division control 48"/>
    <property type="match status" value="1"/>
</dbReference>
<dbReference type="SMART" id="SM00382">
    <property type="entry name" value="AAA"/>
    <property type="match status" value="2"/>
</dbReference>
<reference evidence="7" key="1">
    <citation type="submission" date="2019-09" db="EMBL/GenBank/DDBJ databases">
        <title>Draft genome information of white flower Hibiscus syriacus.</title>
        <authorList>
            <person name="Kim Y.-M."/>
        </authorList>
    </citation>
    <scope>NUCLEOTIDE SEQUENCE [LARGE SCALE GENOMIC DNA]</scope>
    <source>
        <strain evidence="7">YM2019G1</strain>
    </source>
</reference>
<feature type="domain" description="CDC48 N-terminal subdomain" evidence="6">
    <location>
        <begin position="30"/>
        <end position="113"/>
    </location>
</feature>
<dbReference type="PANTHER" id="PTHR23077">
    <property type="entry name" value="AAA-FAMILY ATPASE"/>
    <property type="match status" value="1"/>
</dbReference>
<dbReference type="InterPro" id="IPR003338">
    <property type="entry name" value="CDC4_N-term_subdom"/>
</dbReference>
<dbReference type="InterPro" id="IPR004201">
    <property type="entry name" value="Cdc48_dom2"/>
</dbReference>
<dbReference type="Gene3D" id="3.40.50.300">
    <property type="entry name" value="P-loop containing nucleotide triphosphate hydrolases"/>
    <property type="match status" value="3"/>
</dbReference>
<feature type="region of interest" description="Disordered" evidence="3">
    <location>
        <begin position="744"/>
        <end position="768"/>
    </location>
</feature>
<dbReference type="FunFam" id="3.40.50.300:FF:004781">
    <property type="entry name" value="Bromodomain protein"/>
    <property type="match status" value="1"/>
</dbReference>
<evidence type="ECO:0000256" key="2">
    <source>
        <dbReference type="ARBA" id="ARBA00022840"/>
    </source>
</evidence>
<dbReference type="GO" id="GO:0031593">
    <property type="term" value="F:polyubiquitin modification-dependent protein binding"/>
    <property type="evidence" value="ECO:0007669"/>
    <property type="project" value="TreeGrafter"/>
</dbReference>
<dbReference type="InterPro" id="IPR041569">
    <property type="entry name" value="AAA_lid_3"/>
</dbReference>
<dbReference type="PROSITE" id="PS00674">
    <property type="entry name" value="AAA"/>
    <property type="match status" value="2"/>
</dbReference>
<dbReference type="InterPro" id="IPR050168">
    <property type="entry name" value="AAA_ATPase_domain"/>
</dbReference>
<evidence type="ECO:0000256" key="1">
    <source>
        <dbReference type="ARBA" id="ARBA00022741"/>
    </source>
</evidence>
<gene>
    <name evidence="7" type="ORF">F3Y22_tig00110195pilonHSYRG00234</name>
</gene>
<dbReference type="Pfam" id="PF02933">
    <property type="entry name" value="CDC48_2"/>
    <property type="match status" value="1"/>
</dbReference>
<evidence type="ECO:0000256" key="3">
    <source>
        <dbReference type="SAM" id="MobiDB-lite"/>
    </source>
</evidence>
<dbReference type="Gene3D" id="1.10.8.60">
    <property type="match status" value="1"/>
</dbReference>
<dbReference type="FunFam" id="1.10.8.60:FF:000079">
    <property type="entry name" value="Cell division cycle protein 48 homologue"/>
    <property type="match status" value="1"/>
</dbReference>
<keyword evidence="8" id="KW-1185">Reference proteome</keyword>
<proteinExistence type="predicted"/>
<dbReference type="Gene3D" id="6.10.20.150">
    <property type="match status" value="1"/>
</dbReference>
<feature type="domain" description="CDC48" evidence="5">
    <location>
        <begin position="130"/>
        <end position="196"/>
    </location>
</feature>
<keyword evidence="1" id="KW-0547">Nucleotide-binding</keyword>
<name>A0A6A3BHT5_HIBSY</name>
<dbReference type="InterPro" id="IPR009010">
    <property type="entry name" value="Asp_de-COase-like_dom_sf"/>
</dbReference>
<evidence type="ECO:0000259" key="6">
    <source>
        <dbReference type="SMART" id="SM01073"/>
    </source>
</evidence>
<dbReference type="SMART" id="SM01073">
    <property type="entry name" value="CDC48_N"/>
    <property type="match status" value="1"/>
</dbReference>
<evidence type="ECO:0000259" key="5">
    <source>
        <dbReference type="SMART" id="SM01072"/>
    </source>
</evidence>
<dbReference type="InterPro" id="IPR003959">
    <property type="entry name" value="ATPase_AAA_core"/>
</dbReference>
<dbReference type="GO" id="GO:0051301">
    <property type="term" value="P:cell division"/>
    <property type="evidence" value="ECO:0007669"/>
    <property type="project" value="UniProtKB-KW"/>
</dbReference>
<dbReference type="SUPFAM" id="SSF50692">
    <property type="entry name" value="ADC-like"/>
    <property type="match status" value="1"/>
</dbReference>
<dbReference type="SUPFAM" id="SSF54585">
    <property type="entry name" value="Cdc48 domain 2-like"/>
    <property type="match status" value="1"/>
</dbReference>
<dbReference type="Gene3D" id="3.10.330.10">
    <property type="match status" value="1"/>
</dbReference>
<dbReference type="GO" id="GO:0030970">
    <property type="term" value="P:retrograde protein transport, ER to cytosol"/>
    <property type="evidence" value="ECO:0007669"/>
    <property type="project" value="TreeGrafter"/>
</dbReference>
<dbReference type="InterPro" id="IPR027417">
    <property type="entry name" value="P-loop_NTPase"/>
</dbReference>
<feature type="domain" description="AAA+ ATPase" evidence="4">
    <location>
        <begin position="477"/>
        <end position="616"/>
    </location>
</feature>